<organism evidence="1 2">
    <name type="scientific">Arcticibacter tournemirensis</name>
    <dbReference type="NCBI Taxonomy" id="699437"/>
    <lineage>
        <taxon>Bacteria</taxon>
        <taxon>Pseudomonadati</taxon>
        <taxon>Bacteroidota</taxon>
        <taxon>Sphingobacteriia</taxon>
        <taxon>Sphingobacteriales</taxon>
        <taxon>Sphingobacteriaceae</taxon>
        <taxon>Arcticibacter</taxon>
    </lineage>
</organism>
<evidence type="ECO:0000313" key="1">
    <source>
        <dbReference type="EMBL" id="KAA8484441.1"/>
    </source>
</evidence>
<gene>
    <name evidence="1" type="ORF">F1649_06625</name>
</gene>
<comment type="caution">
    <text evidence="1">The sequence shown here is derived from an EMBL/GenBank/DDBJ whole genome shotgun (WGS) entry which is preliminary data.</text>
</comment>
<dbReference type="AlphaFoldDB" id="A0A5M9HFY8"/>
<name>A0A5M9HFY8_9SPHI</name>
<keyword evidence="2" id="KW-1185">Reference proteome</keyword>
<dbReference type="Proteomes" id="UP000322918">
    <property type="component" value="Unassembled WGS sequence"/>
</dbReference>
<accession>A0A5M9HFY8</accession>
<dbReference type="RefSeq" id="WP_141814414.1">
    <property type="nucleotide sequence ID" value="NZ_VFPL01000001.1"/>
</dbReference>
<evidence type="ECO:0000313" key="2">
    <source>
        <dbReference type="Proteomes" id="UP000322918"/>
    </source>
</evidence>
<reference evidence="1 2" key="1">
    <citation type="submission" date="2019-09" db="EMBL/GenBank/DDBJ databases">
        <title>Pararcticibacter amylolyticus gen. nov., sp. nov., isolated from a rottenly hemp rope, and reclassification of Pedobacter tournemirensis as Pararcticibacter tournemirensis comb. nov.</title>
        <authorList>
            <person name="Cai Y."/>
        </authorList>
    </citation>
    <scope>NUCLEOTIDE SEQUENCE [LARGE SCALE GENOMIC DNA]</scope>
    <source>
        <strain evidence="1 2">TF5-37.2-LB10</strain>
    </source>
</reference>
<dbReference type="EMBL" id="VWNE01000008">
    <property type="protein sequence ID" value="KAA8484441.1"/>
    <property type="molecule type" value="Genomic_DNA"/>
</dbReference>
<dbReference type="OrthoDB" id="1495064at2"/>
<sequence>MEATIRINTDMLGTDFLNGIKEMFPHKTVEITIQSADATDYILSNPAYAQELQERIAEYDKKQETITLKANELL</sequence>
<proteinExistence type="predicted"/>
<protein>
    <submittedName>
        <fullName evidence="1">Uncharacterized protein</fullName>
    </submittedName>
</protein>